<proteinExistence type="inferred from homology"/>
<comment type="similarity">
    <text evidence="1">Belongs to the VPS13 family.</text>
</comment>
<accession>D8M9M8</accession>
<dbReference type="OrthoDB" id="207391at2759"/>
<evidence type="ECO:0000313" key="4">
    <source>
        <dbReference type="Proteomes" id="UP000008312"/>
    </source>
</evidence>
<dbReference type="GO" id="GO:0045053">
    <property type="term" value="P:protein retention in Golgi apparatus"/>
    <property type="evidence" value="ECO:0007669"/>
    <property type="project" value="TreeGrafter"/>
</dbReference>
<dbReference type="Pfam" id="PF25037">
    <property type="entry name" value="VPS13_C"/>
    <property type="match status" value="1"/>
</dbReference>
<dbReference type="GeneID" id="24923318"/>
<gene>
    <name evidence="3" type="ORF">GSBLH_T00007194001</name>
</gene>
<protein>
    <recommendedName>
        <fullName evidence="2">Intermembrane lipid transfer protein VPS13-like C-terminal domain-containing protein</fullName>
    </recommendedName>
</protein>
<evidence type="ECO:0000256" key="1">
    <source>
        <dbReference type="ARBA" id="ARBA00006545"/>
    </source>
</evidence>
<dbReference type="RefSeq" id="XP_012898815.1">
    <property type="nucleotide sequence ID" value="XM_013043361.1"/>
</dbReference>
<dbReference type="Proteomes" id="UP000008312">
    <property type="component" value="Unassembled WGS sequence"/>
</dbReference>
<feature type="domain" description="Intermembrane lipid transfer protein VPS13-like C-terminal" evidence="2">
    <location>
        <begin position="236"/>
        <end position="318"/>
    </location>
</feature>
<dbReference type="PANTHER" id="PTHR16166:SF93">
    <property type="entry name" value="INTERMEMBRANE LIPID TRANSFER PROTEIN VPS13"/>
    <property type="match status" value="1"/>
</dbReference>
<sequence>MFVSFRSTAQYPITDTLLHNLFIPKGIKSIIDMAGNLISNLDRAPILLNQFVAKNVYISVKDLLDKLLHHYILQARLQFLSLIGAVNVLGNPAQFVSSLSQGLKAFFNEPINGMKKGGKEFMEGVGKGTKQLVSKTTYGFFNSVGKIVDTLGNGVETLTKSESYKQDRAAGKSGLIHGVKSGVNGIIRDLKDPKRDVLNSVVGIVTKPLGGLLDDTSHLIDKVKDITNTEVFPMMVRLPRCIGFDVCLQPYSLYTAIGMKYMCILIRKEVVNLQDKYVIHCPVNQGALVLFFTTQCLLVIDTKINRVTWKEPYHSVNIFGIASHCILARKVAANSVKISDCPITCVFNNNTLFNLVQAFIKLSCKDLGREEFMQFSNQVSICVQHYPIDCKIPLREPIQSSPISIPIEQATIQRMNPSEDSSEKVEWSVEGCGYSWNAQTTIHDVRYLHQVVFTTEAKPAGMEQRVASDGSDEDILNELADVLSQYRCLLVLSHVDYILKKEYYDFQS</sequence>
<dbReference type="InParanoid" id="D8M9M8"/>
<dbReference type="AlphaFoldDB" id="D8M9M8"/>
<organism evidence="3">
    <name type="scientific">Blastocystis hominis</name>
    <dbReference type="NCBI Taxonomy" id="12968"/>
    <lineage>
        <taxon>Eukaryota</taxon>
        <taxon>Sar</taxon>
        <taxon>Stramenopiles</taxon>
        <taxon>Bigyra</taxon>
        <taxon>Opalozoa</taxon>
        <taxon>Opalinata</taxon>
        <taxon>Blastocystidae</taxon>
        <taxon>Blastocystis</taxon>
    </lineage>
</organism>
<reference evidence="3" key="1">
    <citation type="submission" date="2010-02" db="EMBL/GenBank/DDBJ databases">
        <title>Sequencing and annotation of the Blastocystis hominis genome.</title>
        <authorList>
            <person name="Wincker P."/>
        </authorList>
    </citation>
    <scope>NUCLEOTIDE SEQUENCE</scope>
    <source>
        <strain evidence="3">Singapore isolate B</strain>
    </source>
</reference>
<keyword evidence="4" id="KW-1185">Reference proteome</keyword>
<dbReference type="InterPro" id="IPR056748">
    <property type="entry name" value="VPS13-like_C"/>
</dbReference>
<evidence type="ECO:0000313" key="3">
    <source>
        <dbReference type="EMBL" id="CBK24767.2"/>
    </source>
</evidence>
<dbReference type="EMBL" id="FN668689">
    <property type="protein sequence ID" value="CBK24767.2"/>
    <property type="molecule type" value="Genomic_DNA"/>
</dbReference>
<dbReference type="InterPro" id="IPR026847">
    <property type="entry name" value="VPS13"/>
</dbReference>
<dbReference type="GO" id="GO:0006623">
    <property type="term" value="P:protein targeting to vacuole"/>
    <property type="evidence" value="ECO:0007669"/>
    <property type="project" value="TreeGrafter"/>
</dbReference>
<dbReference type="PANTHER" id="PTHR16166">
    <property type="entry name" value="VACUOLAR PROTEIN SORTING-ASSOCIATED PROTEIN VPS13"/>
    <property type="match status" value="1"/>
</dbReference>
<name>D8M9M8_BLAHO</name>
<evidence type="ECO:0000259" key="2">
    <source>
        <dbReference type="Pfam" id="PF25037"/>
    </source>
</evidence>